<proteinExistence type="predicted"/>
<dbReference type="AlphaFoldDB" id="A0A835SPI8"/>
<dbReference type="PROSITE" id="PS50294">
    <property type="entry name" value="WD_REPEATS_REGION"/>
    <property type="match status" value="1"/>
</dbReference>
<dbReference type="InterPro" id="IPR036322">
    <property type="entry name" value="WD40_repeat_dom_sf"/>
</dbReference>
<keyword evidence="6" id="KW-1185">Reference proteome</keyword>
<dbReference type="SUPFAM" id="SSF50978">
    <property type="entry name" value="WD40 repeat-like"/>
    <property type="match status" value="1"/>
</dbReference>
<name>A0A835SPI8_CHLIN</name>
<dbReference type="Proteomes" id="UP000650467">
    <property type="component" value="Unassembled WGS sequence"/>
</dbReference>
<keyword evidence="2" id="KW-0677">Repeat</keyword>
<accession>A0A835SPI8</accession>
<organism evidence="5 6">
    <name type="scientific">Chlamydomonas incerta</name>
    <dbReference type="NCBI Taxonomy" id="51695"/>
    <lineage>
        <taxon>Eukaryota</taxon>
        <taxon>Viridiplantae</taxon>
        <taxon>Chlorophyta</taxon>
        <taxon>core chlorophytes</taxon>
        <taxon>Chlorophyceae</taxon>
        <taxon>CS clade</taxon>
        <taxon>Chlamydomonadales</taxon>
        <taxon>Chlamydomonadaceae</taxon>
        <taxon>Chlamydomonas</taxon>
    </lineage>
</organism>
<keyword evidence="1 3" id="KW-0853">WD repeat</keyword>
<dbReference type="Gene3D" id="2.130.10.10">
    <property type="entry name" value="YVTN repeat-like/Quinoprotein amine dehydrogenase"/>
    <property type="match status" value="2"/>
</dbReference>
<evidence type="ECO:0000256" key="2">
    <source>
        <dbReference type="ARBA" id="ARBA00022737"/>
    </source>
</evidence>
<feature type="region of interest" description="Disordered" evidence="4">
    <location>
        <begin position="190"/>
        <end position="220"/>
    </location>
</feature>
<sequence>MRRESTLASFSWGRAAITAFHFPGFFSSGQFFINQSWMSGMNIRQLDLPPAAALASPASKTQFQVDVAEDDDDDFVDDGGRAAEEIGKTFTYRATLSASESAALESFRRRDRSEDDEQELNPLPVKQRNATYADIRQPVHTRPLGAGAEALCIAASSSGNMLAVGGRHGTVQLLHPHSLEPMDTLVVAELGGGTGPKAAGGSGAGGPARRGGGDSGGLTGGDGVVTSLAFRPDVSGGRMQNVLLAAQADSIVHVHVGTKRVLHVQREEGNRINTLAMRADGRMFASAGSDTVVRVYDEAVAPGGAACRTLDHGDGVTTTGHTSHVFSLAWQPDDPQILLSGGWDNRVLVWDLRVHRSVRSISGPHICGDALDISPASGAGAPSSSPLVLTGSWRTTNPLQLWDLGSGRLLTNLPWWQPEPDGCLPYAARFGTGAAAGLVVAGGSGVKPMVRVYKLKSPGNCDLAFTVLTNRPVHATAQVQGFAAAPATPGRAGAAAAHGAAEPCVAVACDTEVQLVSLSTAIHGPVAHAHGSGH</sequence>
<dbReference type="SMART" id="SM00320">
    <property type="entry name" value="WD40"/>
    <property type="match status" value="5"/>
</dbReference>
<dbReference type="InterPro" id="IPR019775">
    <property type="entry name" value="WD40_repeat_CS"/>
</dbReference>
<evidence type="ECO:0000256" key="4">
    <source>
        <dbReference type="SAM" id="MobiDB-lite"/>
    </source>
</evidence>
<gene>
    <name evidence="5" type="ORF">HXX76_011171</name>
</gene>
<dbReference type="PROSITE" id="PS50082">
    <property type="entry name" value="WD_REPEATS_2"/>
    <property type="match status" value="1"/>
</dbReference>
<dbReference type="InterPro" id="IPR015943">
    <property type="entry name" value="WD40/YVTN_repeat-like_dom_sf"/>
</dbReference>
<dbReference type="PANTHER" id="PTHR47822:SF2">
    <property type="entry name" value="F-BOX AND WD-40 DOMAIN PROTEIN 7"/>
    <property type="match status" value="1"/>
</dbReference>
<comment type="caution">
    <text evidence="5">The sequence shown here is derived from an EMBL/GenBank/DDBJ whole genome shotgun (WGS) entry which is preliminary data.</text>
</comment>
<dbReference type="InterPro" id="IPR001680">
    <property type="entry name" value="WD40_rpt"/>
</dbReference>
<dbReference type="Pfam" id="PF00400">
    <property type="entry name" value="WD40"/>
    <property type="match status" value="2"/>
</dbReference>
<dbReference type="EMBL" id="JAEHOC010000032">
    <property type="protein sequence ID" value="KAG2428927.1"/>
    <property type="molecule type" value="Genomic_DNA"/>
</dbReference>
<dbReference type="PANTHER" id="PTHR47822">
    <property type="entry name" value="CARBOHYDRATE BINDING DOMAIN CONTAINING PROTEIN"/>
    <property type="match status" value="1"/>
</dbReference>
<dbReference type="OrthoDB" id="529961at2759"/>
<evidence type="ECO:0000256" key="3">
    <source>
        <dbReference type="PROSITE-ProRule" id="PRU00221"/>
    </source>
</evidence>
<protein>
    <submittedName>
        <fullName evidence="5">Uncharacterized protein</fullName>
    </submittedName>
</protein>
<feature type="repeat" description="WD" evidence="3">
    <location>
        <begin position="318"/>
        <end position="360"/>
    </location>
</feature>
<evidence type="ECO:0000256" key="1">
    <source>
        <dbReference type="ARBA" id="ARBA00022574"/>
    </source>
</evidence>
<dbReference type="PROSITE" id="PS00678">
    <property type="entry name" value="WD_REPEATS_1"/>
    <property type="match status" value="1"/>
</dbReference>
<evidence type="ECO:0000313" key="6">
    <source>
        <dbReference type="Proteomes" id="UP000650467"/>
    </source>
</evidence>
<reference evidence="5" key="1">
    <citation type="journal article" date="2020" name="bioRxiv">
        <title>Comparative genomics of Chlamydomonas.</title>
        <authorList>
            <person name="Craig R.J."/>
            <person name="Hasan A.R."/>
            <person name="Ness R.W."/>
            <person name="Keightley P.D."/>
        </authorList>
    </citation>
    <scope>NUCLEOTIDE SEQUENCE</scope>
    <source>
        <strain evidence="5">SAG 7.73</strain>
    </source>
</reference>
<evidence type="ECO:0000313" key="5">
    <source>
        <dbReference type="EMBL" id="KAG2428927.1"/>
    </source>
</evidence>